<feature type="region of interest" description="Disordered" evidence="1">
    <location>
        <begin position="101"/>
        <end position="121"/>
    </location>
</feature>
<sequence>MEEEWETVTKIAEVEYEQVATLCNLQSSLSKAVDIVQRDVTHAAAPDRRMASLQGSDLKAFEMYNQLNLYHQQIDKVRKTHSSIKAKLAFMKGVPSVTVREDLPSSEHARPDSVLPRRRQHDSPRVLALAKHVEMSERVICTIMRVSNNTSGPCGVLFENGLVRTASVTADHEANVVALAALRASAARLKSS</sequence>
<protein>
    <submittedName>
        <fullName evidence="2">Uncharacterized protein</fullName>
    </submittedName>
</protein>
<evidence type="ECO:0000313" key="3">
    <source>
        <dbReference type="Proteomes" id="UP000266841"/>
    </source>
</evidence>
<gene>
    <name evidence="2" type="ORF">THAOC_13558</name>
</gene>
<dbReference type="Proteomes" id="UP000266841">
    <property type="component" value="Unassembled WGS sequence"/>
</dbReference>
<comment type="caution">
    <text evidence="2">The sequence shown here is derived from an EMBL/GenBank/DDBJ whole genome shotgun (WGS) entry which is preliminary data.</text>
</comment>
<evidence type="ECO:0000313" key="2">
    <source>
        <dbReference type="EMBL" id="EJK65563.1"/>
    </source>
</evidence>
<reference evidence="2 3" key="1">
    <citation type="journal article" date="2012" name="Genome Biol.">
        <title>Genome and low-iron response of an oceanic diatom adapted to chronic iron limitation.</title>
        <authorList>
            <person name="Lommer M."/>
            <person name="Specht M."/>
            <person name="Roy A.S."/>
            <person name="Kraemer L."/>
            <person name="Andreson R."/>
            <person name="Gutowska M.A."/>
            <person name="Wolf J."/>
            <person name="Bergner S.V."/>
            <person name="Schilhabel M.B."/>
            <person name="Klostermeier U.C."/>
            <person name="Beiko R.G."/>
            <person name="Rosenstiel P."/>
            <person name="Hippler M."/>
            <person name="Laroche J."/>
        </authorList>
    </citation>
    <scope>NUCLEOTIDE SEQUENCE [LARGE SCALE GENOMIC DNA]</scope>
    <source>
        <strain evidence="2 3">CCMP1005</strain>
    </source>
</reference>
<proteinExistence type="predicted"/>
<evidence type="ECO:0000256" key="1">
    <source>
        <dbReference type="SAM" id="MobiDB-lite"/>
    </source>
</evidence>
<feature type="compositionally biased region" description="Basic and acidic residues" evidence="1">
    <location>
        <begin position="101"/>
        <end position="111"/>
    </location>
</feature>
<organism evidence="2 3">
    <name type="scientific">Thalassiosira oceanica</name>
    <name type="common">Marine diatom</name>
    <dbReference type="NCBI Taxonomy" id="159749"/>
    <lineage>
        <taxon>Eukaryota</taxon>
        <taxon>Sar</taxon>
        <taxon>Stramenopiles</taxon>
        <taxon>Ochrophyta</taxon>
        <taxon>Bacillariophyta</taxon>
        <taxon>Coscinodiscophyceae</taxon>
        <taxon>Thalassiosirophycidae</taxon>
        <taxon>Thalassiosirales</taxon>
        <taxon>Thalassiosiraceae</taxon>
        <taxon>Thalassiosira</taxon>
    </lineage>
</organism>
<dbReference type="EMBL" id="AGNL01015675">
    <property type="protein sequence ID" value="EJK65563.1"/>
    <property type="molecule type" value="Genomic_DNA"/>
</dbReference>
<dbReference type="AlphaFoldDB" id="K0SHB1"/>
<keyword evidence="3" id="KW-1185">Reference proteome</keyword>
<accession>K0SHB1</accession>
<name>K0SHB1_THAOC</name>